<proteinExistence type="predicted"/>
<dbReference type="EMBL" id="JABFAE010000001">
    <property type="protein sequence ID" value="MBA0821679.1"/>
    <property type="molecule type" value="Genomic_DNA"/>
</dbReference>
<protein>
    <recommendedName>
        <fullName evidence="4">Zinc knuckle CX2CX4HX4C domain-containing protein</fullName>
    </recommendedName>
</protein>
<dbReference type="InterPro" id="IPR040256">
    <property type="entry name" value="At4g02000-like"/>
</dbReference>
<gene>
    <name evidence="2" type="ORF">Goarm_018521</name>
</gene>
<dbReference type="PANTHER" id="PTHR31286">
    <property type="entry name" value="GLYCINE-RICH CELL WALL STRUCTURAL PROTEIN 1.8-LIKE"/>
    <property type="match status" value="1"/>
</dbReference>
<dbReference type="AlphaFoldDB" id="A0A7J9IHS2"/>
<feature type="compositionally biased region" description="Acidic residues" evidence="1">
    <location>
        <begin position="207"/>
        <end position="225"/>
    </location>
</feature>
<sequence>MYNTSLLNFIGGVIGPIAKIDRNTDNKARGQFARLAVFVDLGQPLISNIKIDDRIQRVEHESLSMVCFYCGRYSNNQEICPYKSGQDTTSMMDVNQLPREMSGVPKCVKEERYGPWMLVERRQKKGVKLVLAKTGRAMVVGERNGSKFKSLSGDLEGLAKRQVAGKLKARNKIRAYDEPSLTVTTVMNGSIHGMCSHNGENSRLMDDEVEDDDSSDELLADAEEA</sequence>
<organism evidence="2 3">
    <name type="scientific">Gossypium armourianum</name>
    <dbReference type="NCBI Taxonomy" id="34283"/>
    <lineage>
        <taxon>Eukaryota</taxon>
        <taxon>Viridiplantae</taxon>
        <taxon>Streptophyta</taxon>
        <taxon>Embryophyta</taxon>
        <taxon>Tracheophyta</taxon>
        <taxon>Spermatophyta</taxon>
        <taxon>Magnoliopsida</taxon>
        <taxon>eudicotyledons</taxon>
        <taxon>Gunneridae</taxon>
        <taxon>Pentapetalae</taxon>
        <taxon>rosids</taxon>
        <taxon>malvids</taxon>
        <taxon>Malvales</taxon>
        <taxon>Malvaceae</taxon>
        <taxon>Malvoideae</taxon>
        <taxon>Gossypium</taxon>
    </lineage>
</organism>
<keyword evidence="3" id="KW-1185">Reference proteome</keyword>
<dbReference type="Proteomes" id="UP000593575">
    <property type="component" value="Unassembled WGS sequence"/>
</dbReference>
<name>A0A7J9IHS2_9ROSI</name>
<evidence type="ECO:0000256" key="1">
    <source>
        <dbReference type="SAM" id="MobiDB-lite"/>
    </source>
</evidence>
<dbReference type="PANTHER" id="PTHR31286:SF99">
    <property type="entry name" value="DUF4283 DOMAIN-CONTAINING PROTEIN"/>
    <property type="match status" value="1"/>
</dbReference>
<accession>A0A7J9IHS2</accession>
<feature type="region of interest" description="Disordered" evidence="1">
    <location>
        <begin position="197"/>
        <end position="225"/>
    </location>
</feature>
<evidence type="ECO:0000313" key="2">
    <source>
        <dbReference type="EMBL" id="MBA0821679.1"/>
    </source>
</evidence>
<evidence type="ECO:0000313" key="3">
    <source>
        <dbReference type="Proteomes" id="UP000593575"/>
    </source>
</evidence>
<comment type="caution">
    <text evidence="2">The sequence shown here is derived from an EMBL/GenBank/DDBJ whole genome shotgun (WGS) entry which is preliminary data.</text>
</comment>
<reference evidence="2 3" key="1">
    <citation type="journal article" date="2019" name="Genome Biol. Evol.">
        <title>Insights into the evolution of the New World diploid cottons (Gossypium, subgenus Houzingenia) based on genome sequencing.</title>
        <authorList>
            <person name="Grover C.E."/>
            <person name="Arick M.A. 2nd"/>
            <person name="Thrash A."/>
            <person name="Conover J.L."/>
            <person name="Sanders W.S."/>
            <person name="Peterson D.G."/>
            <person name="Frelichowski J.E."/>
            <person name="Scheffler J.A."/>
            <person name="Scheffler B.E."/>
            <person name="Wendel J.F."/>
        </authorList>
    </citation>
    <scope>NUCLEOTIDE SEQUENCE [LARGE SCALE GENOMIC DNA]</scope>
    <source>
        <strain evidence="2">6</strain>
        <tissue evidence="2">Leaf</tissue>
    </source>
</reference>
<evidence type="ECO:0008006" key="4">
    <source>
        <dbReference type="Google" id="ProtNLM"/>
    </source>
</evidence>